<accession>A0ACC2FCK6</accession>
<evidence type="ECO:0000313" key="2">
    <source>
        <dbReference type="Proteomes" id="UP001157502"/>
    </source>
</evidence>
<keyword evidence="2" id="KW-1185">Reference proteome</keyword>
<organism evidence="1 2">
    <name type="scientific">Dallia pectoralis</name>
    <name type="common">Alaska blackfish</name>
    <dbReference type="NCBI Taxonomy" id="75939"/>
    <lineage>
        <taxon>Eukaryota</taxon>
        <taxon>Metazoa</taxon>
        <taxon>Chordata</taxon>
        <taxon>Craniata</taxon>
        <taxon>Vertebrata</taxon>
        <taxon>Euteleostomi</taxon>
        <taxon>Actinopterygii</taxon>
        <taxon>Neopterygii</taxon>
        <taxon>Teleostei</taxon>
        <taxon>Protacanthopterygii</taxon>
        <taxon>Esociformes</taxon>
        <taxon>Umbridae</taxon>
        <taxon>Dallia</taxon>
    </lineage>
</organism>
<reference evidence="1" key="1">
    <citation type="submission" date="2021-05" db="EMBL/GenBank/DDBJ databases">
        <authorList>
            <person name="Pan Q."/>
            <person name="Jouanno E."/>
            <person name="Zahm M."/>
            <person name="Klopp C."/>
            <person name="Cabau C."/>
            <person name="Louis A."/>
            <person name="Berthelot C."/>
            <person name="Parey E."/>
            <person name="Roest Crollius H."/>
            <person name="Montfort J."/>
            <person name="Robinson-Rechavi M."/>
            <person name="Bouchez O."/>
            <person name="Lampietro C."/>
            <person name="Lopez Roques C."/>
            <person name="Donnadieu C."/>
            <person name="Postlethwait J."/>
            <person name="Bobe J."/>
            <person name="Dillon D."/>
            <person name="Chandos A."/>
            <person name="von Hippel F."/>
            <person name="Guiguen Y."/>
        </authorList>
    </citation>
    <scope>NUCLEOTIDE SEQUENCE</scope>
    <source>
        <strain evidence="1">YG-Jan2019</strain>
    </source>
</reference>
<sequence length="77" mass="9038">MRDWILFNLQRTCWTQSNPRMLYTSMGTWEFELPVFPRGVARRPPTQYLLATMTHQPGKLIMMEAERDRLTVSSGSC</sequence>
<protein>
    <submittedName>
        <fullName evidence="1">Uncharacterized protein</fullName>
    </submittedName>
</protein>
<evidence type="ECO:0000313" key="1">
    <source>
        <dbReference type="EMBL" id="KAJ7989015.1"/>
    </source>
</evidence>
<dbReference type="EMBL" id="CM055757">
    <property type="protein sequence ID" value="KAJ7989015.1"/>
    <property type="molecule type" value="Genomic_DNA"/>
</dbReference>
<proteinExistence type="predicted"/>
<gene>
    <name evidence="1" type="ORF">DPEC_G00315160</name>
</gene>
<comment type="caution">
    <text evidence="1">The sequence shown here is derived from an EMBL/GenBank/DDBJ whole genome shotgun (WGS) entry which is preliminary data.</text>
</comment>
<name>A0ACC2FCK6_DALPE</name>
<dbReference type="Proteomes" id="UP001157502">
    <property type="component" value="Chromosome 30"/>
</dbReference>